<dbReference type="EMBL" id="UOEW01000089">
    <property type="protein sequence ID" value="VAW34915.1"/>
    <property type="molecule type" value="Genomic_DNA"/>
</dbReference>
<proteinExistence type="predicted"/>
<evidence type="ECO:0008006" key="2">
    <source>
        <dbReference type="Google" id="ProtNLM"/>
    </source>
</evidence>
<gene>
    <name evidence="1" type="ORF">MNBD_GAMMA01-2176</name>
</gene>
<accession>A0A3B0UUV9</accession>
<protein>
    <recommendedName>
        <fullName evidence="2">PpiC domain-containing protein</fullName>
    </recommendedName>
</protein>
<dbReference type="AlphaFoldDB" id="A0A3B0UUV9"/>
<sequence length="322" mass="37345">MKIIILLSALLSVVTNTSFALDDNILVKQGVVTIEFTDIDGFSHSMPVNVKSGFFNSLDRIDSTLKTILTMKHIVNYAKNNSILDEQLINSNISNYLVENSEAISQINLNDMQFLQLKQYLLLKMSYQYVQNHIRDSVEYDDLLELAQEQYLVTKPSYFQKHMRDIRYIKVRYTEANKQQQLQLARNIQQQLLANELDFDKVAVNYGSSKDVEFIQDINDFYYNDKYKEFSDFVFKPDNTGLIDNILDAENIFMVAIITKISPEGYKDFTEVKDSILAKLKNDKVTRKFANLVSTLTQDPVEINEESIISLKTRYLEKVSQR</sequence>
<organism evidence="1">
    <name type="scientific">hydrothermal vent metagenome</name>
    <dbReference type="NCBI Taxonomy" id="652676"/>
    <lineage>
        <taxon>unclassified sequences</taxon>
        <taxon>metagenomes</taxon>
        <taxon>ecological metagenomes</taxon>
    </lineage>
</organism>
<reference evidence="1" key="1">
    <citation type="submission" date="2018-06" db="EMBL/GenBank/DDBJ databases">
        <authorList>
            <person name="Zhirakovskaya E."/>
        </authorList>
    </citation>
    <scope>NUCLEOTIDE SEQUENCE</scope>
</reference>
<name>A0A3B0UUV9_9ZZZZ</name>
<evidence type="ECO:0000313" key="1">
    <source>
        <dbReference type="EMBL" id="VAW34915.1"/>
    </source>
</evidence>